<comment type="cofactor">
    <cofactor evidence="1">
        <name>[4Fe-4S] cluster</name>
        <dbReference type="ChEBI" id="CHEBI:49883"/>
    </cofactor>
</comment>
<keyword evidence="2" id="KW-0004">4Fe-4S</keyword>
<dbReference type="GO" id="GO:0016491">
    <property type="term" value="F:oxidoreductase activity"/>
    <property type="evidence" value="ECO:0007669"/>
    <property type="project" value="InterPro"/>
</dbReference>
<dbReference type="GO" id="GO:0051539">
    <property type="term" value="F:4 iron, 4 sulfur cluster binding"/>
    <property type="evidence" value="ECO:0007669"/>
    <property type="project" value="UniProtKB-KW"/>
</dbReference>
<keyword evidence="4" id="KW-0479">Metal-binding</keyword>
<dbReference type="PROSITE" id="PS01305">
    <property type="entry name" value="MOAA_NIFB_PQQE"/>
    <property type="match status" value="1"/>
</dbReference>
<dbReference type="Proteomes" id="UP000006094">
    <property type="component" value="Chromosome"/>
</dbReference>
<feature type="domain" description="Elp3/MiaA/NifB-like radical SAM core" evidence="7">
    <location>
        <begin position="120"/>
        <end position="343"/>
    </location>
</feature>
<dbReference type="AlphaFoldDB" id="K0AV43"/>
<dbReference type="Gene3D" id="3.20.20.70">
    <property type="entry name" value="Aldolase class I"/>
    <property type="match status" value="1"/>
</dbReference>
<dbReference type="eggNOG" id="COG0641">
    <property type="taxonomic scope" value="Bacteria"/>
</dbReference>
<keyword evidence="5" id="KW-0408">Iron</keyword>
<reference evidence="8 9" key="1">
    <citation type="journal article" date="2012" name="PLoS ONE">
        <title>The purine-utilizing bacterium Clostridium acidurici 9a: a genome-guided metabolic reconsideration.</title>
        <authorList>
            <person name="Hartwich K."/>
            <person name="Poehlein A."/>
            <person name="Daniel R."/>
        </authorList>
    </citation>
    <scope>NUCLEOTIDE SEQUENCE [LARGE SCALE GENOMIC DNA]</scope>
    <source>
        <strain evidence="9">ATCC 7906 / DSM 604 / BCRC 14475 / CIP 104303 / KCTC 5404 / NCIMB 10678 / 9a</strain>
    </source>
</reference>
<accession>K0AV43</accession>
<dbReference type="SFLD" id="SFLDG01067">
    <property type="entry name" value="SPASM/twitch_domain_containing"/>
    <property type="match status" value="1"/>
</dbReference>
<dbReference type="SFLD" id="SFLDG01386">
    <property type="entry name" value="main_SPASM_domain-containing"/>
    <property type="match status" value="1"/>
</dbReference>
<dbReference type="SUPFAM" id="SSF102114">
    <property type="entry name" value="Radical SAM enzymes"/>
    <property type="match status" value="1"/>
</dbReference>
<dbReference type="SMART" id="SM00729">
    <property type="entry name" value="Elp3"/>
    <property type="match status" value="1"/>
</dbReference>
<dbReference type="CDD" id="cd01335">
    <property type="entry name" value="Radical_SAM"/>
    <property type="match status" value="1"/>
</dbReference>
<dbReference type="InterPro" id="IPR013785">
    <property type="entry name" value="Aldolase_TIM"/>
</dbReference>
<protein>
    <submittedName>
        <fullName evidence="8">Radical SAM domain-containing protein</fullName>
    </submittedName>
</protein>
<evidence type="ECO:0000256" key="3">
    <source>
        <dbReference type="ARBA" id="ARBA00022691"/>
    </source>
</evidence>
<dbReference type="PANTHER" id="PTHR43273">
    <property type="entry name" value="ANAEROBIC SULFATASE-MATURATING ENZYME HOMOLOG ASLB-RELATED"/>
    <property type="match status" value="1"/>
</dbReference>
<dbReference type="GO" id="GO:0046872">
    <property type="term" value="F:metal ion binding"/>
    <property type="evidence" value="ECO:0007669"/>
    <property type="project" value="UniProtKB-KW"/>
</dbReference>
<dbReference type="HOGENOM" id="CLU_009273_3_4_9"/>
<organism evidence="8 9">
    <name type="scientific">Gottschalkia acidurici (strain ATCC 7906 / DSM 604 / BCRC 14475 / CIP 104303 / KCTC 5404 / NCIMB 10678 / 9a)</name>
    <name type="common">Clostridium acidurici</name>
    <dbReference type="NCBI Taxonomy" id="1128398"/>
    <lineage>
        <taxon>Bacteria</taxon>
        <taxon>Bacillati</taxon>
        <taxon>Bacillota</taxon>
        <taxon>Tissierellia</taxon>
        <taxon>Tissierellales</taxon>
        <taxon>Gottschalkiaceae</taxon>
        <taxon>Gottschalkia</taxon>
    </lineage>
</organism>
<dbReference type="KEGG" id="cad:Curi_c00530"/>
<evidence type="ECO:0000313" key="8">
    <source>
        <dbReference type="EMBL" id="AFS77134.1"/>
    </source>
</evidence>
<evidence type="ECO:0000256" key="2">
    <source>
        <dbReference type="ARBA" id="ARBA00022485"/>
    </source>
</evidence>
<name>K0AV43_GOTA9</name>
<evidence type="ECO:0000256" key="5">
    <source>
        <dbReference type="ARBA" id="ARBA00023004"/>
    </source>
</evidence>
<evidence type="ECO:0000313" key="9">
    <source>
        <dbReference type="Proteomes" id="UP000006094"/>
    </source>
</evidence>
<dbReference type="InterPro" id="IPR058240">
    <property type="entry name" value="rSAM_sf"/>
</dbReference>
<sequence>MTEVFNPYKELFNRIIKDCKFSRLGRVFKTDMNYYFYDVGTGKVFQVDNILYDILQALSITNKFDSIFTLRKTSESELINALEQLKEVIENENILQAPPVNELTGNSVVNLDQALDSSLEQITLEVTESCNMRCKYCIYHSSDIGFRNFGEANMSFDIAKIAIDELMNKSQGMKEVSIGFYGGEPLLNFGLIKNCINYCQEEYKDKKIYYTMTTNATLIDKEIANFISTIDNFSITVSLDGSKEVHDKHRVLMNGKGSFIDTMNGVKLLSNAFGDKVNEYISFNAVIDDNVDLDYMKALNEFFSSIEWTTPDTTITLSYILKEDRDVEYLGIDSEREQNIREKNKQKNHSVLDKFSFQRLVEQFENQDKNNSKSKLEIGKGALVQELNFIHNRILNDEPVNQYKMNGCCVPGSRRTYVTVKGEYLLCERIGPCPSIGDVFNGLDKNKIRKHYVEDFRNESVKYCKDCWAIHLCSLCYMSCYKEDGINISYRHQKCELNRASIEEDLIRYHYLLEKYPEEFETLLNSYTYS</sequence>
<dbReference type="RefSeq" id="WP_014966271.1">
    <property type="nucleotide sequence ID" value="NC_018664.1"/>
</dbReference>
<proteinExistence type="predicted"/>
<evidence type="ECO:0000259" key="7">
    <source>
        <dbReference type="SMART" id="SM00729"/>
    </source>
</evidence>
<dbReference type="SFLD" id="SFLDG01384">
    <property type="entry name" value="thioether_bond_formation_requi"/>
    <property type="match status" value="1"/>
</dbReference>
<dbReference type="InterPro" id="IPR007197">
    <property type="entry name" value="rSAM"/>
</dbReference>
<dbReference type="InterPro" id="IPR023867">
    <property type="entry name" value="Sulphatase_maturase_rSAM"/>
</dbReference>
<dbReference type="PANTHER" id="PTHR43273:SF8">
    <property type="entry name" value="RADICAL SAM DOMAIN PROTEIN"/>
    <property type="match status" value="1"/>
</dbReference>
<keyword evidence="9" id="KW-1185">Reference proteome</keyword>
<gene>
    <name evidence="8" type="ordered locus">Curi_c00530</name>
</gene>
<dbReference type="Pfam" id="PF04055">
    <property type="entry name" value="Radical_SAM"/>
    <property type="match status" value="1"/>
</dbReference>
<keyword evidence="6" id="KW-0411">Iron-sulfur</keyword>
<dbReference type="InterPro" id="IPR006638">
    <property type="entry name" value="Elp3/MiaA/NifB-like_rSAM"/>
</dbReference>
<evidence type="ECO:0000256" key="4">
    <source>
        <dbReference type="ARBA" id="ARBA00022723"/>
    </source>
</evidence>
<dbReference type="GO" id="GO:0032324">
    <property type="term" value="P:molybdopterin cofactor biosynthetic process"/>
    <property type="evidence" value="ECO:0007669"/>
    <property type="project" value="UniProtKB-ARBA"/>
</dbReference>
<evidence type="ECO:0000256" key="1">
    <source>
        <dbReference type="ARBA" id="ARBA00001966"/>
    </source>
</evidence>
<keyword evidence="3" id="KW-0949">S-adenosyl-L-methionine</keyword>
<dbReference type="InterPro" id="IPR000385">
    <property type="entry name" value="MoaA_NifB_PqqE_Fe-S-bd_CS"/>
</dbReference>
<dbReference type="SFLD" id="SFLDS00029">
    <property type="entry name" value="Radical_SAM"/>
    <property type="match status" value="1"/>
</dbReference>
<dbReference type="EMBL" id="CP003326">
    <property type="protein sequence ID" value="AFS77134.1"/>
    <property type="molecule type" value="Genomic_DNA"/>
</dbReference>
<dbReference type="STRING" id="1128398.Curi_c00530"/>
<evidence type="ECO:0000256" key="6">
    <source>
        <dbReference type="ARBA" id="ARBA00023014"/>
    </source>
</evidence>